<accession>A0A7S1KRE9</accession>
<organism evidence="2">
    <name type="scientific">Percolomonas cosmopolitus</name>
    <dbReference type="NCBI Taxonomy" id="63605"/>
    <lineage>
        <taxon>Eukaryota</taxon>
        <taxon>Discoba</taxon>
        <taxon>Heterolobosea</taxon>
        <taxon>Tetramitia</taxon>
        <taxon>Eutetramitia</taxon>
        <taxon>Percolomonadidae</taxon>
        <taxon>Percolomonas</taxon>
    </lineage>
</organism>
<dbReference type="Pfam" id="PF15135">
    <property type="entry name" value="UPF0515"/>
    <property type="match status" value="1"/>
</dbReference>
<feature type="compositionally biased region" description="Basic and acidic residues" evidence="1">
    <location>
        <begin position="224"/>
        <end position="237"/>
    </location>
</feature>
<protein>
    <submittedName>
        <fullName evidence="2">Uncharacterized protein</fullName>
    </submittedName>
</protein>
<evidence type="ECO:0000313" key="2">
    <source>
        <dbReference type="EMBL" id="CAD9083130.1"/>
    </source>
</evidence>
<dbReference type="InterPro" id="IPR026795">
    <property type="entry name" value="SHFL"/>
</dbReference>
<gene>
    <name evidence="2" type="ORF">PCOS0759_LOCUS6372</name>
</gene>
<proteinExistence type="predicted"/>
<dbReference type="EMBL" id="HBGD01007654">
    <property type="protein sequence ID" value="CAD9083130.1"/>
    <property type="molecule type" value="Transcribed_RNA"/>
</dbReference>
<reference evidence="2" key="1">
    <citation type="submission" date="2021-01" db="EMBL/GenBank/DDBJ databases">
        <authorList>
            <person name="Corre E."/>
            <person name="Pelletier E."/>
            <person name="Niang G."/>
            <person name="Scheremetjew M."/>
            <person name="Finn R."/>
            <person name="Kale V."/>
            <person name="Holt S."/>
            <person name="Cochrane G."/>
            <person name="Meng A."/>
            <person name="Brown T."/>
            <person name="Cohen L."/>
        </authorList>
    </citation>
    <scope>NUCLEOTIDE SEQUENCE</scope>
    <source>
        <strain evidence="2">WS</strain>
    </source>
</reference>
<feature type="region of interest" description="Disordered" evidence="1">
    <location>
        <begin position="202"/>
        <end position="262"/>
    </location>
</feature>
<dbReference type="AlphaFoldDB" id="A0A7S1KRE9"/>
<sequence length="262" mass="29880">MTLTEEALKKHDNVHRELKHFGCKSCRVHWRQLVRPTKPVSSCPGRRGGSTCGRKYDPLIEEPNFMTGKGKFWCRVCDHKWTSYNAEFFTPQICKGQCDTKGNCTEVYLSILRPPGREVQFICECGHTWMRYEGELEFYASKPCQECEQIVRVKCSDVSKEKSTAFHCKQCKCKWKEKNVEFSATDTCEQCGKSVQVSSRALPKRTVDAGRKSNKPANPHPQGKRHELTKWSREHDSTGSTISTGSKREVQRAGIEGLSLPL</sequence>
<evidence type="ECO:0000256" key="1">
    <source>
        <dbReference type="SAM" id="MobiDB-lite"/>
    </source>
</evidence>
<name>A0A7S1KRE9_9EUKA</name>